<evidence type="ECO:0000256" key="8">
    <source>
        <dbReference type="ARBA" id="ARBA00048428"/>
    </source>
</evidence>
<dbReference type="EMBL" id="VORX01000005">
    <property type="protein sequence ID" value="TXE07404.1"/>
    <property type="molecule type" value="Genomic_DNA"/>
</dbReference>
<comment type="catalytic activity">
    <reaction evidence="8">
        <text>arsenic triglutathione + 3 [thioredoxin]-dithiol + 3 S-adenosyl-L-methionine = trimethylarsine + 3 [thioredoxin]-disulfide + 3 glutathione + 3 S-adenosyl-L-homocysteine + 3 H(+)</text>
        <dbReference type="Rhea" id="RHEA:69432"/>
        <dbReference type="Rhea" id="RHEA-COMP:10698"/>
        <dbReference type="Rhea" id="RHEA-COMP:10700"/>
        <dbReference type="ChEBI" id="CHEBI:15378"/>
        <dbReference type="ChEBI" id="CHEBI:27130"/>
        <dbReference type="ChEBI" id="CHEBI:29950"/>
        <dbReference type="ChEBI" id="CHEBI:50058"/>
        <dbReference type="ChEBI" id="CHEBI:57856"/>
        <dbReference type="ChEBI" id="CHEBI:57925"/>
        <dbReference type="ChEBI" id="CHEBI:59789"/>
        <dbReference type="ChEBI" id="CHEBI:183640"/>
        <dbReference type="EC" id="2.1.1.137"/>
    </reaction>
</comment>
<feature type="domain" description="Methyltransferase" evidence="9">
    <location>
        <begin position="73"/>
        <end position="220"/>
    </location>
</feature>
<proteinExistence type="inferred from homology"/>
<dbReference type="RefSeq" id="WP_146893477.1">
    <property type="nucleotide sequence ID" value="NZ_VORX01000005.1"/>
</dbReference>
<dbReference type="InterPro" id="IPR026669">
    <property type="entry name" value="Arsenite_MeTrfase-like"/>
</dbReference>
<reference evidence="10 11" key="1">
    <citation type="submission" date="2019-08" db="EMBL/GenBank/DDBJ databases">
        <title>Genome sequence of Gelidibacter salicanalis IC162T.</title>
        <authorList>
            <person name="Bowman J.P."/>
        </authorList>
    </citation>
    <scope>NUCLEOTIDE SEQUENCE [LARGE SCALE GENOMIC DNA]</scope>
    <source>
        <strain evidence="10 11">IC162</strain>
    </source>
</reference>
<evidence type="ECO:0000256" key="2">
    <source>
        <dbReference type="ARBA" id="ARBA00022691"/>
    </source>
</evidence>
<dbReference type="NCBIfam" id="NF008823">
    <property type="entry name" value="PRK11873.1"/>
    <property type="match status" value="1"/>
</dbReference>
<dbReference type="InterPro" id="IPR025714">
    <property type="entry name" value="Methyltranfer_dom"/>
</dbReference>
<dbReference type="GO" id="GO:0030791">
    <property type="term" value="F:arsenite methyltransferase activity"/>
    <property type="evidence" value="ECO:0007669"/>
    <property type="project" value="UniProtKB-EC"/>
</dbReference>
<comment type="catalytic activity">
    <reaction evidence="6">
        <text>arsenic triglutathione + [thioredoxin]-dithiol + S-adenosyl-L-methionine + 2 H2O = methylarsonous acid + [thioredoxin]-disulfide + 3 glutathione + S-adenosyl-L-homocysteine + H(+)</text>
        <dbReference type="Rhea" id="RHEA:69460"/>
        <dbReference type="Rhea" id="RHEA-COMP:10698"/>
        <dbReference type="Rhea" id="RHEA-COMP:10700"/>
        <dbReference type="ChEBI" id="CHEBI:15377"/>
        <dbReference type="ChEBI" id="CHEBI:15378"/>
        <dbReference type="ChEBI" id="CHEBI:17826"/>
        <dbReference type="ChEBI" id="CHEBI:29950"/>
        <dbReference type="ChEBI" id="CHEBI:50058"/>
        <dbReference type="ChEBI" id="CHEBI:57856"/>
        <dbReference type="ChEBI" id="CHEBI:57925"/>
        <dbReference type="ChEBI" id="CHEBI:59789"/>
        <dbReference type="ChEBI" id="CHEBI:183640"/>
        <dbReference type="EC" id="2.1.1.137"/>
    </reaction>
</comment>
<name>A0A5C7AHD0_9FLAO</name>
<dbReference type="InterPro" id="IPR029063">
    <property type="entry name" value="SAM-dependent_MTases_sf"/>
</dbReference>
<dbReference type="AlphaFoldDB" id="A0A5C7AHD0"/>
<protein>
    <recommendedName>
        <fullName evidence="5">Arsenite methyltransferase</fullName>
        <ecNumber evidence="4">2.1.1.137</ecNumber>
    </recommendedName>
</protein>
<evidence type="ECO:0000256" key="6">
    <source>
        <dbReference type="ARBA" id="ARBA00047941"/>
    </source>
</evidence>
<keyword evidence="1 10" id="KW-0808">Transferase</keyword>
<dbReference type="GO" id="GO:0032259">
    <property type="term" value="P:methylation"/>
    <property type="evidence" value="ECO:0007669"/>
    <property type="project" value="UniProtKB-KW"/>
</dbReference>
<keyword evidence="2" id="KW-0949">S-adenosyl-L-methionine</keyword>
<dbReference type="Pfam" id="PF13847">
    <property type="entry name" value="Methyltransf_31"/>
    <property type="match status" value="1"/>
</dbReference>
<evidence type="ECO:0000256" key="4">
    <source>
        <dbReference type="ARBA" id="ARBA00034521"/>
    </source>
</evidence>
<keyword evidence="11" id="KW-1185">Reference proteome</keyword>
<dbReference type="PANTHER" id="PTHR43675">
    <property type="entry name" value="ARSENITE METHYLTRANSFERASE"/>
    <property type="match status" value="1"/>
</dbReference>
<dbReference type="PANTHER" id="PTHR43675:SF8">
    <property type="entry name" value="ARSENITE METHYLTRANSFERASE"/>
    <property type="match status" value="1"/>
</dbReference>
<dbReference type="OrthoDB" id="9770553at2"/>
<evidence type="ECO:0000259" key="9">
    <source>
        <dbReference type="Pfam" id="PF13847"/>
    </source>
</evidence>
<comment type="catalytic activity">
    <reaction evidence="7">
        <text>arsenic triglutathione + 2 [thioredoxin]-dithiol + 2 S-adenosyl-L-methionine + H2O = dimethylarsinous acid + 2 [thioredoxin]-disulfide + 3 glutathione + 2 S-adenosyl-L-homocysteine + 2 H(+)</text>
        <dbReference type="Rhea" id="RHEA:69464"/>
        <dbReference type="Rhea" id="RHEA-COMP:10698"/>
        <dbReference type="Rhea" id="RHEA-COMP:10700"/>
        <dbReference type="ChEBI" id="CHEBI:15377"/>
        <dbReference type="ChEBI" id="CHEBI:15378"/>
        <dbReference type="ChEBI" id="CHEBI:23808"/>
        <dbReference type="ChEBI" id="CHEBI:29950"/>
        <dbReference type="ChEBI" id="CHEBI:50058"/>
        <dbReference type="ChEBI" id="CHEBI:57856"/>
        <dbReference type="ChEBI" id="CHEBI:57925"/>
        <dbReference type="ChEBI" id="CHEBI:59789"/>
        <dbReference type="ChEBI" id="CHEBI:183640"/>
        <dbReference type="EC" id="2.1.1.137"/>
    </reaction>
</comment>
<evidence type="ECO:0000256" key="7">
    <source>
        <dbReference type="ARBA" id="ARBA00047943"/>
    </source>
</evidence>
<dbReference type="Gene3D" id="3.40.50.150">
    <property type="entry name" value="Vaccinia Virus protein VP39"/>
    <property type="match status" value="1"/>
</dbReference>
<keyword evidence="10" id="KW-0489">Methyltransferase</keyword>
<comment type="similarity">
    <text evidence="3">Belongs to the methyltransferase superfamily. Arsenite methyltransferase family.</text>
</comment>
<dbReference type="SUPFAM" id="SSF53335">
    <property type="entry name" value="S-adenosyl-L-methionine-dependent methyltransferases"/>
    <property type="match status" value="1"/>
</dbReference>
<evidence type="ECO:0000256" key="3">
    <source>
        <dbReference type="ARBA" id="ARBA00034487"/>
    </source>
</evidence>
<dbReference type="Proteomes" id="UP000321734">
    <property type="component" value="Unassembled WGS sequence"/>
</dbReference>
<evidence type="ECO:0000313" key="11">
    <source>
        <dbReference type="Proteomes" id="UP000321734"/>
    </source>
</evidence>
<accession>A0A5C7AHD0</accession>
<dbReference type="EC" id="2.1.1.137" evidence="4"/>
<evidence type="ECO:0000313" key="10">
    <source>
        <dbReference type="EMBL" id="TXE07404.1"/>
    </source>
</evidence>
<organism evidence="10 11">
    <name type="scientific">Gelidibacter salicanalis</name>
    <dbReference type="NCBI Taxonomy" id="291193"/>
    <lineage>
        <taxon>Bacteria</taxon>
        <taxon>Pseudomonadati</taxon>
        <taxon>Bacteroidota</taxon>
        <taxon>Flavobacteriia</taxon>
        <taxon>Flavobacteriales</taxon>
        <taxon>Flavobacteriaceae</taxon>
        <taxon>Gelidibacter</taxon>
    </lineage>
</organism>
<comment type="caution">
    <text evidence="10">The sequence shown here is derived from an EMBL/GenBank/DDBJ whole genome shotgun (WGS) entry which is preliminary data.</text>
</comment>
<sequence length="295" mass="31911">MNKSQELKDIVKQRYAKIAEQGKAENAASCCGATTPSNKIYNIMMDDYSETQGYNEAADLGLGCGLPTQFAKIKKGDTVIDLGSGAGNDCFVARHETGVEGKVIGIDFTPIMIEKARNNAEKLGYNNVEFREGDIDAMPVNDAVADVIVSNCVLNLVPDKEQVIKEIYRVLKPGGHFSISDIVLVGDLPEALKNDAEMYAGCVAGAIQKSEYLQMITDQGFQNVTIQKEKPITIPDDILIKYLSEAEVNTFNTAATGIFSITVYAEKQGSTADKPKLNFSELSTGSSCEPYTGCC</sequence>
<gene>
    <name evidence="10" type="primary">arsM</name>
    <name evidence="10" type="ORF">ES711_11600</name>
</gene>
<evidence type="ECO:0000256" key="1">
    <source>
        <dbReference type="ARBA" id="ARBA00022679"/>
    </source>
</evidence>
<evidence type="ECO:0000256" key="5">
    <source>
        <dbReference type="ARBA" id="ARBA00034545"/>
    </source>
</evidence>
<dbReference type="CDD" id="cd02440">
    <property type="entry name" value="AdoMet_MTases"/>
    <property type="match status" value="1"/>
</dbReference>